<evidence type="ECO:0000256" key="1">
    <source>
        <dbReference type="ARBA" id="ARBA00008168"/>
    </source>
</evidence>
<organism evidence="2 3">
    <name type="scientific">Thecamonas trahens ATCC 50062</name>
    <dbReference type="NCBI Taxonomy" id="461836"/>
    <lineage>
        <taxon>Eukaryota</taxon>
        <taxon>Apusozoa</taxon>
        <taxon>Apusomonadida</taxon>
        <taxon>Apusomonadidae</taxon>
        <taxon>Thecamonas</taxon>
    </lineage>
</organism>
<accession>A0A0L0DQJ6</accession>
<dbReference type="GeneID" id="25568554"/>
<keyword evidence="3" id="KW-1185">Reference proteome</keyword>
<dbReference type="RefSeq" id="XP_013753772.1">
    <property type="nucleotide sequence ID" value="XM_013898318.1"/>
</dbReference>
<gene>
    <name evidence="2" type="ORF">AMSG_10295</name>
</gene>
<evidence type="ECO:0000313" key="3">
    <source>
        <dbReference type="Proteomes" id="UP000054408"/>
    </source>
</evidence>
<name>A0A0L0DQJ6_THETB</name>
<dbReference type="Pfam" id="PF03776">
    <property type="entry name" value="MinE"/>
    <property type="match status" value="1"/>
</dbReference>
<comment type="similarity">
    <text evidence="1">Belongs to the MinE family.</text>
</comment>
<proteinExistence type="inferred from homology"/>
<keyword evidence="2" id="KW-0132">Cell division</keyword>
<dbReference type="EMBL" id="GL349488">
    <property type="protein sequence ID" value="KNC54311.1"/>
    <property type="molecule type" value="Genomic_DNA"/>
</dbReference>
<dbReference type="OrthoDB" id="190532at2759"/>
<reference evidence="2 3" key="1">
    <citation type="submission" date="2010-05" db="EMBL/GenBank/DDBJ databases">
        <title>The Genome Sequence of Thecamonas trahens ATCC 50062.</title>
        <authorList>
            <consortium name="The Broad Institute Genome Sequencing Platform"/>
            <person name="Russ C."/>
            <person name="Cuomo C."/>
            <person name="Shea T."/>
            <person name="Young S.K."/>
            <person name="Zeng Q."/>
            <person name="Koehrsen M."/>
            <person name="Haas B."/>
            <person name="Borodovsky M."/>
            <person name="Guigo R."/>
            <person name="Alvarado L."/>
            <person name="Berlin A."/>
            <person name="Bochicchio J."/>
            <person name="Borenstein D."/>
            <person name="Chapman S."/>
            <person name="Chen Z."/>
            <person name="Freedman E."/>
            <person name="Gellesch M."/>
            <person name="Goldberg J."/>
            <person name="Griggs A."/>
            <person name="Gujja S."/>
            <person name="Heilman E."/>
            <person name="Heiman D."/>
            <person name="Hepburn T."/>
            <person name="Howarth C."/>
            <person name="Jen D."/>
            <person name="Larson L."/>
            <person name="Mehta T."/>
            <person name="Park D."/>
            <person name="Pearson M."/>
            <person name="Roberts A."/>
            <person name="Saif S."/>
            <person name="Shenoy N."/>
            <person name="Sisk P."/>
            <person name="Stolte C."/>
            <person name="Sykes S."/>
            <person name="Thomson T."/>
            <person name="Walk T."/>
            <person name="White J."/>
            <person name="Yandava C."/>
            <person name="Burger G."/>
            <person name="Gray M.W."/>
            <person name="Holland P.W.H."/>
            <person name="King N."/>
            <person name="Lang F.B.F."/>
            <person name="Roger A.J."/>
            <person name="Ruiz-Trillo I."/>
            <person name="Lander E."/>
            <person name="Nusbaum C."/>
        </authorList>
    </citation>
    <scope>NUCLEOTIDE SEQUENCE [LARGE SCALE GENOMIC DNA]</scope>
    <source>
        <strain evidence="2 3">ATCC 50062</strain>
    </source>
</reference>
<evidence type="ECO:0000313" key="2">
    <source>
        <dbReference type="EMBL" id="KNC54311.1"/>
    </source>
</evidence>
<dbReference type="Gene3D" id="3.30.1070.10">
    <property type="entry name" value="Cell division topological specificity factor MinE"/>
    <property type="match status" value="1"/>
</dbReference>
<keyword evidence="2" id="KW-0131">Cell cycle</keyword>
<dbReference type="Proteomes" id="UP000054408">
    <property type="component" value="Unassembled WGS sequence"/>
</dbReference>
<dbReference type="InterPro" id="IPR036707">
    <property type="entry name" value="MinE_sf"/>
</dbReference>
<dbReference type="GO" id="GO:0051301">
    <property type="term" value="P:cell division"/>
    <property type="evidence" value="ECO:0007669"/>
    <property type="project" value="UniProtKB-KW"/>
</dbReference>
<protein>
    <submittedName>
        <fullName evidence="2">Cell division topological specificity factor MinE</fullName>
    </submittedName>
</protein>
<sequence>MAFRSLVGRVFPSMLPASAASAHVARDRLQIILAKSRMDASSSLTEAVDMAKMQEDLLAVVRKHLKTSYDVATDDIVCNIRRDGSLEVFELQINMNA</sequence>
<dbReference type="InterPro" id="IPR005527">
    <property type="entry name" value="MinE"/>
</dbReference>
<dbReference type="AlphaFoldDB" id="A0A0L0DQJ6"/>